<organism evidence="8">
    <name type="scientific">Ditylum brightwellii</name>
    <dbReference type="NCBI Taxonomy" id="49249"/>
    <lineage>
        <taxon>Eukaryota</taxon>
        <taxon>Sar</taxon>
        <taxon>Stramenopiles</taxon>
        <taxon>Ochrophyta</taxon>
        <taxon>Bacillariophyta</taxon>
        <taxon>Mediophyceae</taxon>
        <taxon>Lithodesmiophycidae</taxon>
        <taxon>Lithodesmiales</taxon>
        <taxon>Lithodesmiaceae</taxon>
        <taxon>Ditylum</taxon>
    </lineage>
</organism>
<dbReference type="InterPro" id="IPR036322">
    <property type="entry name" value="WD40_repeat_dom_sf"/>
</dbReference>
<evidence type="ECO:0000256" key="6">
    <source>
        <dbReference type="SAM" id="MobiDB-lite"/>
    </source>
</evidence>
<dbReference type="PROSITE" id="PS00678">
    <property type="entry name" value="WD_REPEATS_1"/>
    <property type="match status" value="1"/>
</dbReference>
<dbReference type="PANTHER" id="PTHR19918">
    <property type="entry name" value="CELL DIVISION CYCLE 20 CDC20 FIZZY -RELATED"/>
    <property type="match status" value="1"/>
</dbReference>
<dbReference type="InterPro" id="IPR033010">
    <property type="entry name" value="Cdc20/Fizzy"/>
</dbReference>
<dbReference type="InterPro" id="IPR019775">
    <property type="entry name" value="WD40_repeat_CS"/>
</dbReference>
<dbReference type="PROSITE" id="PS50082">
    <property type="entry name" value="WD_REPEATS_2"/>
    <property type="match status" value="3"/>
</dbReference>
<feature type="region of interest" description="Disordered" evidence="6">
    <location>
        <begin position="286"/>
        <end position="307"/>
    </location>
</feature>
<feature type="repeat" description="WD" evidence="5">
    <location>
        <begin position="248"/>
        <end position="281"/>
    </location>
</feature>
<dbReference type="EMBL" id="HBNS01057609">
    <property type="protein sequence ID" value="CAE4662083.1"/>
    <property type="molecule type" value="Transcribed_RNA"/>
</dbReference>
<name>A0A7S4T0Y7_9STRA</name>
<evidence type="ECO:0000256" key="5">
    <source>
        <dbReference type="PROSITE-ProRule" id="PRU00221"/>
    </source>
</evidence>
<evidence type="ECO:0000259" key="7">
    <source>
        <dbReference type="Pfam" id="PF24807"/>
    </source>
</evidence>
<dbReference type="Pfam" id="PF24807">
    <property type="entry name" value="WD40_CDC20-Fz"/>
    <property type="match status" value="1"/>
</dbReference>
<dbReference type="GO" id="GO:1990757">
    <property type="term" value="F:ubiquitin ligase activator activity"/>
    <property type="evidence" value="ECO:0007669"/>
    <property type="project" value="TreeGrafter"/>
</dbReference>
<keyword evidence="3" id="KW-0677">Repeat</keyword>
<dbReference type="AlphaFoldDB" id="A0A7S4T0Y7"/>
<feature type="repeat" description="WD" evidence="5">
    <location>
        <begin position="116"/>
        <end position="158"/>
    </location>
</feature>
<dbReference type="GO" id="GO:1905786">
    <property type="term" value="P:positive regulation of anaphase-promoting complex-dependent catabolic process"/>
    <property type="evidence" value="ECO:0007669"/>
    <property type="project" value="TreeGrafter"/>
</dbReference>
<evidence type="ECO:0000256" key="1">
    <source>
        <dbReference type="ARBA" id="ARBA00006445"/>
    </source>
</evidence>
<dbReference type="GO" id="GO:0005680">
    <property type="term" value="C:anaphase-promoting complex"/>
    <property type="evidence" value="ECO:0007669"/>
    <property type="project" value="TreeGrafter"/>
</dbReference>
<dbReference type="Gene3D" id="2.130.10.10">
    <property type="entry name" value="YVTN repeat-like/Quinoprotein amine dehydrogenase"/>
    <property type="match status" value="1"/>
</dbReference>
<protein>
    <recommendedName>
        <fullName evidence="7">CDC20/Fizzy WD40 domain-containing protein</fullName>
    </recommendedName>
</protein>
<sequence>VDWSSLNVLAVGLGSCVYLWSACTSKVTKLCDLASSDDIVTSVSWTQRGTHLAVGTNRGEVQLWDTTKCKKIRTMGGHSARIGTLSWNGPMLASGSRDRLVYLRDVRIQQPFTARLAAHKQEVCGLKWSFDEPASLASGGNDNKLLVWDIKNHSQPVNRFAEHTAAVKAIAWSPHQHGLLASGGGTADRCIRFWNTLSGTGLSCVDTGSQVCNLAWSKNCNELVSTHGYSLNQIVVWRYPSMSKVATLTGHTYRVLYLAMSPDGSTIVTGAGDETLRFWQVFPGPRSHSKSTGSGLLFPNSPGSVIR</sequence>
<dbReference type="GO" id="GO:0031145">
    <property type="term" value="P:anaphase-promoting complex-dependent catabolic process"/>
    <property type="evidence" value="ECO:0007669"/>
    <property type="project" value="TreeGrafter"/>
</dbReference>
<dbReference type="SMART" id="SM00320">
    <property type="entry name" value="WD40"/>
    <property type="match status" value="5"/>
</dbReference>
<feature type="domain" description="CDC20/Fizzy WD40" evidence="7">
    <location>
        <begin position="1"/>
        <end position="279"/>
    </location>
</feature>
<reference evidence="8" key="1">
    <citation type="submission" date="2021-01" db="EMBL/GenBank/DDBJ databases">
        <authorList>
            <person name="Corre E."/>
            <person name="Pelletier E."/>
            <person name="Niang G."/>
            <person name="Scheremetjew M."/>
            <person name="Finn R."/>
            <person name="Kale V."/>
            <person name="Holt S."/>
            <person name="Cochrane G."/>
            <person name="Meng A."/>
            <person name="Brown T."/>
            <person name="Cohen L."/>
        </authorList>
    </citation>
    <scope>NUCLEOTIDE SEQUENCE</scope>
    <source>
        <strain evidence="8">GSO104</strain>
    </source>
</reference>
<dbReference type="PROSITE" id="PS50294">
    <property type="entry name" value="WD_REPEATS_REGION"/>
    <property type="match status" value="2"/>
</dbReference>
<comment type="similarity">
    <text evidence="1">Belongs to the WD repeat CDC20/Fizzy family.</text>
</comment>
<dbReference type="InterPro" id="IPR015943">
    <property type="entry name" value="WD40/YVTN_repeat-like_dom_sf"/>
</dbReference>
<keyword evidence="2 5" id="KW-0853">WD repeat</keyword>
<accession>A0A7S4T0Y7</accession>
<proteinExistence type="inferred from homology"/>
<evidence type="ECO:0000256" key="2">
    <source>
        <dbReference type="ARBA" id="ARBA00022574"/>
    </source>
</evidence>
<evidence type="ECO:0000256" key="3">
    <source>
        <dbReference type="ARBA" id="ARBA00022737"/>
    </source>
</evidence>
<gene>
    <name evidence="8" type="ORF">DBRI00130_LOCUS41446</name>
</gene>
<dbReference type="SUPFAM" id="SSF50978">
    <property type="entry name" value="WD40 repeat-like"/>
    <property type="match status" value="1"/>
</dbReference>
<dbReference type="PANTHER" id="PTHR19918:SF1">
    <property type="entry name" value="FIZZY-RELATED PROTEIN HOMOLOG"/>
    <property type="match status" value="1"/>
</dbReference>
<evidence type="ECO:0000256" key="4">
    <source>
        <dbReference type="ARBA" id="ARBA00023306"/>
    </source>
</evidence>
<dbReference type="InterPro" id="IPR001680">
    <property type="entry name" value="WD40_rpt"/>
</dbReference>
<dbReference type="GO" id="GO:0010997">
    <property type="term" value="F:anaphase-promoting complex binding"/>
    <property type="evidence" value="ECO:0007669"/>
    <property type="project" value="InterPro"/>
</dbReference>
<feature type="non-terminal residue" evidence="8">
    <location>
        <position position="1"/>
    </location>
</feature>
<dbReference type="InterPro" id="IPR056150">
    <property type="entry name" value="WD40_CDC20-Fz"/>
</dbReference>
<feature type="repeat" description="WD" evidence="5">
    <location>
        <begin position="33"/>
        <end position="74"/>
    </location>
</feature>
<evidence type="ECO:0000313" key="8">
    <source>
        <dbReference type="EMBL" id="CAE4662083.1"/>
    </source>
</evidence>
<keyword evidence="4" id="KW-0131">Cell cycle</keyword>